<name>A0A0R1NIU7_9LACO</name>
<keyword evidence="2" id="KW-1185">Reference proteome</keyword>
<organism evidence="1 2">
    <name type="scientific">Lentilactobacillus kisonensis DSM 19906 = JCM 15041</name>
    <dbReference type="NCBI Taxonomy" id="1423766"/>
    <lineage>
        <taxon>Bacteria</taxon>
        <taxon>Bacillati</taxon>
        <taxon>Bacillota</taxon>
        <taxon>Bacilli</taxon>
        <taxon>Lactobacillales</taxon>
        <taxon>Lactobacillaceae</taxon>
        <taxon>Lentilactobacillus</taxon>
    </lineage>
</organism>
<sequence length="326" mass="36990">MIETNAYLKYRLKNLPKRTVVQKVYVGTKYVYALQLYHQNRDAVISRVRKSRVKNGYDLDFRHAKKMTLKNFGHGQTLEYFNHNGVDYWWVVTKPNVADYPDVKWGTQLARIRFKANRERRTRHRGNLSVTRLVMLNHATPDGKSYGRLKRVEGALTPDKQTLLVAAIDTNNNAHLSLYDNEKLNDALDVVDANNGYVDLSKATEMLSNKVSQPYWKVPSFANQLTAPSIQGVDLSAQFAVYVSSGQPGTSANHPKADQPGITKFEWGNSIPKQILLTHSDWLGRNIETEGLQLATKMYIGIACHDAEPYATQTLANWVYCVGDQK</sequence>
<comment type="caution">
    <text evidence="1">The sequence shown here is derived from an EMBL/GenBank/DDBJ whole genome shotgun (WGS) entry which is preliminary data.</text>
</comment>
<dbReference type="EMBL" id="AZEB01000029">
    <property type="protein sequence ID" value="KRL20333.1"/>
    <property type="molecule type" value="Genomic_DNA"/>
</dbReference>
<evidence type="ECO:0000313" key="1">
    <source>
        <dbReference type="EMBL" id="KRL20333.1"/>
    </source>
</evidence>
<protein>
    <submittedName>
        <fullName evidence="1">Uncharacterized protein</fullName>
    </submittedName>
</protein>
<dbReference type="InterPro" id="IPR035280">
    <property type="entry name" value="Helveticin_J"/>
</dbReference>
<dbReference type="Proteomes" id="UP000051439">
    <property type="component" value="Unassembled WGS sequence"/>
</dbReference>
<dbReference type="RefSeq" id="WP_008856727.1">
    <property type="nucleotide sequence ID" value="NZ_AZEB01000029.1"/>
</dbReference>
<accession>A0A0R1NIU7</accession>
<gene>
    <name evidence="1" type="ORF">FC98_GL001555</name>
</gene>
<evidence type="ECO:0000313" key="2">
    <source>
        <dbReference type="Proteomes" id="UP000051439"/>
    </source>
</evidence>
<dbReference type="Pfam" id="PF17312">
    <property type="entry name" value="Helveticin_J"/>
    <property type="match status" value="1"/>
</dbReference>
<proteinExistence type="predicted"/>
<dbReference type="AlphaFoldDB" id="A0A0R1NIU7"/>
<dbReference type="GO" id="GO:0042742">
    <property type="term" value="P:defense response to bacterium"/>
    <property type="evidence" value="ECO:0007669"/>
    <property type="project" value="InterPro"/>
</dbReference>
<reference evidence="1 2" key="1">
    <citation type="journal article" date="2015" name="Genome Announc.">
        <title>Expanding the biotechnology potential of lactobacilli through comparative genomics of 213 strains and associated genera.</title>
        <authorList>
            <person name="Sun Z."/>
            <person name="Harris H.M."/>
            <person name="McCann A."/>
            <person name="Guo C."/>
            <person name="Argimon S."/>
            <person name="Zhang W."/>
            <person name="Yang X."/>
            <person name="Jeffery I.B."/>
            <person name="Cooney J.C."/>
            <person name="Kagawa T.F."/>
            <person name="Liu W."/>
            <person name="Song Y."/>
            <person name="Salvetti E."/>
            <person name="Wrobel A."/>
            <person name="Rasinkangas P."/>
            <person name="Parkhill J."/>
            <person name="Rea M.C."/>
            <person name="O'Sullivan O."/>
            <person name="Ritari J."/>
            <person name="Douillard F.P."/>
            <person name="Paul Ross R."/>
            <person name="Yang R."/>
            <person name="Briner A.E."/>
            <person name="Felis G.E."/>
            <person name="de Vos W.M."/>
            <person name="Barrangou R."/>
            <person name="Klaenhammer T.R."/>
            <person name="Caufield P.W."/>
            <person name="Cui Y."/>
            <person name="Zhang H."/>
            <person name="O'Toole P.W."/>
        </authorList>
    </citation>
    <scope>NUCLEOTIDE SEQUENCE [LARGE SCALE GENOMIC DNA]</scope>
    <source>
        <strain evidence="1 2">DSM 19906</strain>
    </source>
</reference>
<dbReference type="PATRIC" id="fig|1423766.4.peg.1610"/>